<dbReference type="PANTHER" id="PTHR43788">
    <property type="entry name" value="DNA2/NAM7 HELICASE FAMILY MEMBER"/>
    <property type="match status" value="1"/>
</dbReference>
<keyword evidence="1" id="KW-0547">Nucleotide-binding</keyword>
<feature type="domain" description="AAA+ ATPase" evidence="5">
    <location>
        <begin position="396"/>
        <end position="622"/>
    </location>
</feature>
<dbReference type="GO" id="GO:0016787">
    <property type="term" value="F:hydrolase activity"/>
    <property type="evidence" value="ECO:0007669"/>
    <property type="project" value="UniProtKB-KW"/>
</dbReference>
<evidence type="ECO:0000313" key="7">
    <source>
        <dbReference type="Proteomes" id="UP000567179"/>
    </source>
</evidence>
<protein>
    <recommendedName>
        <fullName evidence="5">AAA+ ATPase domain-containing protein</fullName>
    </recommendedName>
</protein>
<keyword evidence="2" id="KW-0378">Hydrolase</keyword>
<keyword evidence="7" id="KW-1185">Reference proteome</keyword>
<dbReference type="InterPro" id="IPR003593">
    <property type="entry name" value="AAA+_ATPase"/>
</dbReference>
<dbReference type="CDD" id="cd17934">
    <property type="entry name" value="DEXXQc_Upf1-like"/>
    <property type="match status" value="1"/>
</dbReference>
<evidence type="ECO:0000256" key="3">
    <source>
        <dbReference type="ARBA" id="ARBA00022806"/>
    </source>
</evidence>
<reference evidence="6 7" key="1">
    <citation type="journal article" date="2020" name="ISME J.">
        <title>Uncovering the hidden diversity of litter-decomposition mechanisms in mushroom-forming fungi.</title>
        <authorList>
            <person name="Floudas D."/>
            <person name="Bentzer J."/>
            <person name="Ahren D."/>
            <person name="Johansson T."/>
            <person name="Persson P."/>
            <person name="Tunlid A."/>
        </authorList>
    </citation>
    <scope>NUCLEOTIDE SEQUENCE [LARGE SCALE GENOMIC DNA]</scope>
    <source>
        <strain evidence="6 7">CBS 101986</strain>
    </source>
</reference>
<dbReference type="EMBL" id="JAACJJ010000014">
    <property type="protein sequence ID" value="KAF5326792.1"/>
    <property type="molecule type" value="Genomic_DNA"/>
</dbReference>
<comment type="caution">
    <text evidence="6">The sequence shown here is derived from an EMBL/GenBank/DDBJ whole genome shotgun (WGS) entry which is preliminary data.</text>
</comment>
<dbReference type="Gene3D" id="3.40.50.300">
    <property type="entry name" value="P-loop containing nucleotide triphosphate hydrolases"/>
    <property type="match status" value="2"/>
</dbReference>
<dbReference type="InterPro" id="IPR027417">
    <property type="entry name" value="P-loop_NTPase"/>
</dbReference>
<dbReference type="SUPFAM" id="SSF52540">
    <property type="entry name" value="P-loop containing nucleoside triphosphate hydrolases"/>
    <property type="match status" value="1"/>
</dbReference>
<dbReference type="CDD" id="cd18808">
    <property type="entry name" value="SF1_C_Upf1"/>
    <property type="match status" value="1"/>
</dbReference>
<dbReference type="InterPro" id="IPR050534">
    <property type="entry name" value="Coronavir_polyprotein_1ab"/>
</dbReference>
<sequence>MTNLSSLIRMSITVQQDIFKDGRPAITVKKATWDRLSGPLNEFLAALDGDLVGLAPTYGKKSRLSSLVIASASIVLIISVPPTSQKHRLANSPLQPLQTFLTDPTVTKYAFQMDKLSAALYYDHDICICRGKDILSISNAERLSIAAILDALGSPENVNSPAVKKLFRDDEGHGNDARTVALQAWAAYCSACDPALSKRYGAVADINTDSLQPYVLNLVCKTIRNGTLLSALKPTNVKHDAKGKCSLKSGKITATSERYKTRIMRPGEKQPNGKHKIMRGRTIDVKGRTAELQVNGRPSQMQIVSIRTIGKEKQTSAEAMRETYMLSVLQGRVNLKSHTFINAIWFPPSKDDILGSGILLPPPPSSGTSNIYANGSRTLNTSQTQAVNKVLSQSDSDQVVLIHGPPGTGKTTVIAACVSNIISSSRNATVWLVAQSNVAVKNMAEKLASVEFYDFKILVSKDFHFEWHEHLYHKIEANVIRSEQFDNDVVVASRLLLSSRVILCTISTMSNQRIATMSRLVPPAVIIFDEASQIEIGDYFPLLLRYQAVLKKLVFIGDHKQLAPHGISDIKTLSSVFEMSHLLDKAVLLDTQYRMPVPLGTFISKHVYEGRLRSEHAIKNPLSCRFVDVASGAEESKGHSWQNTREVDVVISIASQLTAKKKSFRIITPYDPQRSLLESGLKHAKLPWEDKCFNIDAFQGNEDDYIIVSLVRTVKLGFLVDQRRVNVMLTRCKKGLIICAKRSFVEGPAQDCLVGKLAKAVGNSTWISGHDVQHKGARPFR</sequence>
<dbReference type="GO" id="GO:0005524">
    <property type="term" value="F:ATP binding"/>
    <property type="evidence" value="ECO:0007669"/>
    <property type="project" value="UniProtKB-KW"/>
</dbReference>
<evidence type="ECO:0000256" key="1">
    <source>
        <dbReference type="ARBA" id="ARBA00022741"/>
    </source>
</evidence>
<dbReference type="GO" id="GO:0043139">
    <property type="term" value="F:5'-3' DNA helicase activity"/>
    <property type="evidence" value="ECO:0007669"/>
    <property type="project" value="TreeGrafter"/>
</dbReference>
<dbReference type="InterPro" id="IPR047187">
    <property type="entry name" value="SF1_C_Upf1"/>
</dbReference>
<evidence type="ECO:0000259" key="5">
    <source>
        <dbReference type="SMART" id="SM00382"/>
    </source>
</evidence>
<evidence type="ECO:0000313" key="6">
    <source>
        <dbReference type="EMBL" id="KAF5326792.1"/>
    </source>
</evidence>
<organism evidence="6 7">
    <name type="scientific">Psilocybe cf. subviscida</name>
    <dbReference type="NCBI Taxonomy" id="2480587"/>
    <lineage>
        <taxon>Eukaryota</taxon>
        <taxon>Fungi</taxon>
        <taxon>Dikarya</taxon>
        <taxon>Basidiomycota</taxon>
        <taxon>Agaricomycotina</taxon>
        <taxon>Agaricomycetes</taxon>
        <taxon>Agaricomycetidae</taxon>
        <taxon>Agaricales</taxon>
        <taxon>Agaricineae</taxon>
        <taxon>Strophariaceae</taxon>
        <taxon>Psilocybe</taxon>
    </lineage>
</organism>
<keyword evidence="3" id="KW-0347">Helicase</keyword>
<accession>A0A8H5BNW3</accession>
<name>A0A8H5BNW3_9AGAR</name>
<keyword evidence="4" id="KW-0067">ATP-binding</keyword>
<evidence type="ECO:0000256" key="2">
    <source>
        <dbReference type="ARBA" id="ARBA00022801"/>
    </source>
</evidence>
<dbReference type="Proteomes" id="UP000567179">
    <property type="component" value="Unassembled WGS sequence"/>
</dbReference>
<dbReference type="Pfam" id="PF13087">
    <property type="entry name" value="AAA_12"/>
    <property type="match status" value="1"/>
</dbReference>
<dbReference type="SMART" id="SM00382">
    <property type="entry name" value="AAA"/>
    <property type="match status" value="1"/>
</dbReference>
<dbReference type="PANTHER" id="PTHR43788:SF8">
    <property type="entry name" value="DNA-BINDING PROTEIN SMUBP-2"/>
    <property type="match status" value="1"/>
</dbReference>
<dbReference type="Pfam" id="PF13245">
    <property type="entry name" value="AAA_19"/>
    <property type="match status" value="1"/>
</dbReference>
<gene>
    <name evidence="6" type="ORF">D9619_004219</name>
</gene>
<dbReference type="InterPro" id="IPR041679">
    <property type="entry name" value="DNA2/NAM7-like_C"/>
</dbReference>
<dbReference type="OrthoDB" id="6513042at2759"/>
<proteinExistence type="predicted"/>
<evidence type="ECO:0000256" key="4">
    <source>
        <dbReference type="ARBA" id="ARBA00022840"/>
    </source>
</evidence>
<dbReference type="AlphaFoldDB" id="A0A8H5BNW3"/>